<dbReference type="Gene3D" id="1.20.1050.10">
    <property type="match status" value="1"/>
</dbReference>
<dbReference type="EMBL" id="FOSL01000005">
    <property type="protein sequence ID" value="SFK37436.1"/>
    <property type="molecule type" value="Genomic_DNA"/>
</dbReference>
<proteinExistence type="predicted"/>
<dbReference type="SUPFAM" id="SSF52833">
    <property type="entry name" value="Thioredoxin-like"/>
    <property type="match status" value="1"/>
</dbReference>
<evidence type="ECO:0000313" key="3">
    <source>
        <dbReference type="EMBL" id="SFK37436.1"/>
    </source>
</evidence>
<dbReference type="InterPro" id="IPR040079">
    <property type="entry name" value="Glutathione_S-Trfase"/>
</dbReference>
<organism evidence="3 4">
    <name type="scientific">Neomesorhizobium albiziae</name>
    <dbReference type="NCBI Taxonomy" id="335020"/>
    <lineage>
        <taxon>Bacteria</taxon>
        <taxon>Pseudomonadati</taxon>
        <taxon>Pseudomonadota</taxon>
        <taxon>Alphaproteobacteria</taxon>
        <taxon>Hyphomicrobiales</taxon>
        <taxon>Phyllobacteriaceae</taxon>
        <taxon>Neomesorhizobium</taxon>
    </lineage>
</organism>
<name>A0A1I3Z1T0_9HYPH</name>
<dbReference type="AlphaFoldDB" id="A0A1I3Z1T0"/>
<dbReference type="Proteomes" id="UP000323300">
    <property type="component" value="Unassembled WGS sequence"/>
</dbReference>
<dbReference type="PANTHER" id="PTHR43968">
    <property type="match status" value="1"/>
</dbReference>
<dbReference type="InterPro" id="IPR004045">
    <property type="entry name" value="Glutathione_S-Trfase_N"/>
</dbReference>
<protein>
    <submittedName>
        <fullName evidence="3">Glutathione S-transferase</fullName>
    </submittedName>
</protein>
<dbReference type="GO" id="GO:0005737">
    <property type="term" value="C:cytoplasm"/>
    <property type="evidence" value="ECO:0007669"/>
    <property type="project" value="TreeGrafter"/>
</dbReference>
<evidence type="ECO:0000259" key="1">
    <source>
        <dbReference type="PROSITE" id="PS50404"/>
    </source>
</evidence>
<dbReference type="Gene3D" id="3.40.30.10">
    <property type="entry name" value="Glutaredoxin"/>
    <property type="match status" value="1"/>
</dbReference>
<dbReference type="Pfam" id="PF13417">
    <property type="entry name" value="GST_N_3"/>
    <property type="match status" value="1"/>
</dbReference>
<feature type="domain" description="GST N-terminal" evidence="1">
    <location>
        <begin position="1"/>
        <end position="79"/>
    </location>
</feature>
<dbReference type="InterPro" id="IPR036249">
    <property type="entry name" value="Thioredoxin-like_sf"/>
</dbReference>
<dbReference type="InterPro" id="IPR036282">
    <property type="entry name" value="Glutathione-S-Trfase_C_sf"/>
</dbReference>
<sequence>MKLYSRPLSPYSSIVRAIAYIKDAPLKIMTPPPGFPIPEEFRRISPLNRIPVLITGSGVTIVESSVIAEYLEEHFPEPPLLPADSKDRALVRMFARIVDLDVLVPTMKLFELYSTAARDNDAIDAQFKKLKHGLRTIEARMAFGPHALGDQLTFADAWLTPTRFIFNNFRTLTGRADLLDAYPKFNAYESIAIQHPQLSRVWSEMADGLKVFLSEFKPEKASQ</sequence>
<evidence type="ECO:0000259" key="2">
    <source>
        <dbReference type="PROSITE" id="PS50405"/>
    </source>
</evidence>
<keyword evidence="3" id="KW-0808">Transferase</keyword>
<dbReference type="PROSITE" id="PS50404">
    <property type="entry name" value="GST_NTER"/>
    <property type="match status" value="1"/>
</dbReference>
<accession>A0A1I3Z1T0</accession>
<dbReference type="SUPFAM" id="SSF47616">
    <property type="entry name" value="GST C-terminal domain-like"/>
    <property type="match status" value="1"/>
</dbReference>
<dbReference type="PROSITE" id="PS50405">
    <property type="entry name" value="GST_CTER"/>
    <property type="match status" value="1"/>
</dbReference>
<keyword evidence="4" id="KW-1185">Reference proteome</keyword>
<reference evidence="3 4" key="1">
    <citation type="submission" date="2016-10" db="EMBL/GenBank/DDBJ databases">
        <authorList>
            <person name="Varghese N."/>
            <person name="Submissions S."/>
        </authorList>
    </citation>
    <scope>NUCLEOTIDE SEQUENCE [LARGE SCALE GENOMIC DNA]</scope>
    <source>
        <strain evidence="3 4">DSM 21822</strain>
    </source>
</reference>
<dbReference type="InterPro" id="IPR050983">
    <property type="entry name" value="GST_Omega/HSP26"/>
</dbReference>
<dbReference type="RefSeq" id="WP_149760293.1">
    <property type="nucleotide sequence ID" value="NZ_BSPE01000056.1"/>
</dbReference>
<dbReference type="InterPro" id="IPR010987">
    <property type="entry name" value="Glutathione-S-Trfase_C-like"/>
</dbReference>
<dbReference type="OrthoDB" id="508035at2"/>
<evidence type="ECO:0000313" key="4">
    <source>
        <dbReference type="Proteomes" id="UP000323300"/>
    </source>
</evidence>
<dbReference type="CDD" id="cd00299">
    <property type="entry name" value="GST_C_family"/>
    <property type="match status" value="1"/>
</dbReference>
<feature type="domain" description="GST C-terminal" evidence="2">
    <location>
        <begin position="84"/>
        <end position="223"/>
    </location>
</feature>
<dbReference type="PANTHER" id="PTHR43968:SF6">
    <property type="entry name" value="GLUTATHIONE S-TRANSFERASE OMEGA"/>
    <property type="match status" value="1"/>
</dbReference>
<dbReference type="CDD" id="cd00570">
    <property type="entry name" value="GST_N_family"/>
    <property type="match status" value="1"/>
</dbReference>
<gene>
    <name evidence="3" type="ORF">SAMN04488498_105285</name>
</gene>
<dbReference type="SFLD" id="SFLDS00019">
    <property type="entry name" value="Glutathione_Transferase_(cytos"/>
    <property type="match status" value="1"/>
</dbReference>
<dbReference type="Pfam" id="PF13410">
    <property type="entry name" value="GST_C_2"/>
    <property type="match status" value="1"/>
</dbReference>
<dbReference type="GO" id="GO:0016740">
    <property type="term" value="F:transferase activity"/>
    <property type="evidence" value="ECO:0007669"/>
    <property type="project" value="UniProtKB-KW"/>
</dbReference>